<comment type="caution">
    <text evidence="12">The sequence shown here is derived from an EMBL/GenBank/DDBJ whole genome shotgun (WGS) entry which is preliminary data.</text>
</comment>
<reference evidence="13" key="1">
    <citation type="journal article" date="2017" name="Genome Announc.">
        <title>Draft Genome Sequence of Terrimicrobium sacchariphilum NM-5T, a Facultative Anaerobic Soil Bacterium of the Class Spartobacteria.</title>
        <authorList>
            <person name="Qiu Y.L."/>
            <person name="Tourlousse D.M."/>
            <person name="Matsuura N."/>
            <person name="Ohashi A."/>
            <person name="Sekiguchi Y."/>
        </authorList>
    </citation>
    <scope>NUCLEOTIDE SEQUENCE [LARGE SCALE GENOMIC DNA]</scope>
    <source>
        <strain evidence="13">NM-5</strain>
    </source>
</reference>
<dbReference type="RefSeq" id="WP_075077561.1">
    <property type="nucleotide sequence ID" value="NZ_BDCO01000002.1"/>
</dbReference>
<sequence length="238" mass="26609">MSVLVILLVLSVFCWSVLAGTQRNWAAFWEYRNLFLKGWLSTVQIAGMSLIVSSIFGILAALALRSVILPLRHLALFYVELIRGLPFLVLILLLFYGPAEVTRNVERFTFGVFILSFFSGAYIAEMVRAGIESISSSQWESARAIGLSKWQTYRFVVFPQAIRQILPPLAGQFASLIKDSSLLSVIGVAEFTQSAQQAFSATYSGLESFLPLGVGYLILTLPVLFLSRYLQNLLHYEH</sequence>
<keyword evidence="4 10" id="KW-0813">Transport</keyword>
<name>A0A146G1Y2_TERSA</name>
<evidence type="ECO:0000256" key="4">
    <source>
        <dbReference type="ARBA" id="ARBA00022448"/>
    </source>
</evidence>
<dbReference type="FunCoup" id="A0A146G1Y2">
    <property type="interactions" value="126"/>
</dbReference>
<keyword evidence="7" id="KW-0029">Amino-acid transport</keyword>
<keyword evidence="5" id="KW-1003">Cell membrane</keyword>
<evidence type="ECO:0000256" key="1">
    <source>
        <dbReference type="ARBA" id="ARBA00003159"/>
    </source>
</evidence>
<evidence type="ECO:0000313" key="12">
    <source>
        <dbReference type="EMBL" id="GAT31671.1"/>
    </source>
</evidence>
<dbReference type="STRING" id="690879.TSACC_265"/>
<feature type="transmembrane region" description="Helical" evidence="10">
    <location>
        <begin position="108"/>
        <end position="127"/>
    </location>
</feature>
<evidence type="ECO:0000256" key="3">
    <source>
        <dbReference type="ARBA" id="ARBA00010072"/>
    </source>
</evidence>
<feature type="transmembrane region" description="Helical" evidence="10">
    <location>
        <begin position="43"/>
        <end position="64"/>
    </location>
</feature>
<protein>
    <submittedName>
        <fullName evidence="12">Polar amino acid transport system permease protein</fullName>
    </submittedName>
</protein>
<keyword evidence="9 10" id="KW-0472">Membrane</keyword>
<evidence type="ECO:0000256" key="9">
    <source>
        <dbReference type="ARBA" id="ARBA00023136"/>
    </source>
</evidence>
<keyword evidence="8 10" id="KW-1133">Transmembrane helix</keyword>
<dbReference type="InParanoid" id="A0A146G1Y2"/>
<dbReference type="GO" id="GO:0006865">
    <property type="term" value="P:amino acid transport"/>
    <property type="evidence" value="ECO:0007669"/>
    <property type="project" value="UniProtKB-KW"/>
</dbReference>
<dbReference type="GO" id="GO:0022857">
    <property type="term" value="F:transmembrane transporter activity"/>
    <property type="evidence" value="ECO:0007669"/>
    <property type="project" value="InterPro"/>
</dbReference>
<evidence type="ECO:0000313" key="13">
    <source>
        <dbReference type="Proteomes" id="UP000076023"/>
    </source>
</evidence>
<dbReference type="InterPro" id="IPR000515">
    <property type="entry name" value="MetI-like"/>
</dbReference>
<evidence type="ECO:0000256" key="2">
    <source>
        <dbReference type="ARBA" id="ARBA00004429"/>
    </source>
</evidence>
<dbReference type="Pfam" id="PF00528">
    <property type="entry name" value="BPD_transp_1"/>
    <property type="match status" value="1"/>
</dbReference>
<proteinExistence type="inferred from homology"/>
<evidence type="ECO:0000259" key="11">
    <source>
        <dbReference type="PROSITE" id="PS50928"/>
    </source>
</evidence>
<dbReference type="OrthoDB" id="9811552at2"/>
<dbReference type="PANTHER" id="PTHR30614">
    <property type="entry name" value="MEMBRANE COMPONENT OF AMINO ACID ABC TRANSPORTER"/>
    <property type="match status" value="1"/>
</dbReference>
<dbReference type="PANTHER" id="PTHR30614:SF20">
    <property type="entry name" value="GLUTAMINE TRANSPORT SYSTEM PERMEASE PROTEIN GLNP"/>
    <property type="match status" value="1"/>
</dbReference>
<dbReference type="InterPro" id="IPR010065">
    <property type="entry name" value="AA_ABC_transptr_permease_3TM"/>
</dbReference>
<comment type="function">
    <text evidence="1">Part of the binding-protein-dependent transport system for glutamine; probably responsible for the translocation of the substrate across the membrane.</text>
</comment>
<evidence type="ECO:0000256" key="8">
    <source>
        <dbReference type="ARBA" id="ARBA00022989"/>
    </source>
</evidence>
<keyword evidence="13" id="KW-1185">Reference proteome</keyword>
<dbReference type="PROSITE" id="PS50928">
    <property type="entry name" value="ABC_TM1"/>
    <property type="match status" value="1"/>
</dbReference>
<dbReference type="Proteomes" id="UP000076023">
    <property type="component" value="Unassembled WGS sequence"/>
</dbReference>
<feature type="transmembrane region" description="Helical" evidence="10">
    <location>
        <begin position="76"/>
        <end position="96"/>
    </location>
</feature>
<keyword evidence="6 10" id="KW-0812">Transmembrane</keyword>
<dbReference type="GO" id="GO:0043190">
    <property type="term" value="C:ATP-binding cassette (ABC) transporter complex"/>
    <property type="evidence" value="ECO:0007669"/>
    <property type="project" value="InterPro"/>
</dbReference>
<dbReference type="EMBL" id="BDCO01000002">
    <property type="protein sequence ID" value="GAT31671.1"/>
    <property type="molecule type" value="Genomic_DNA"/>
</dbReference>
<evidence type="ECO:0000256" key="10">
    <source>
        <dbReference type="RuleBase" id="RU363032"/>
    </source>
</evidence>
<accession>A0A146G1Y2</accession>
<feature type="transmembrane region" description="Helical" evidence="10">
    <location>
        <begin position="209"/>
        <end position="230"/>
    </location>
</feature>
<dbReference type="InterPro" id="IPR043429">
    <property type="entry name" value="ArtM/GltK/GlnP/TcyL/YhdX-like"/>
</dbReference>
<dbReference type="SUPFAM" id="SSF161098">
    <property type="entry name" value="MetI-like"/>
    <property type="match status" value="1"/>
</dbReference>
<evidence type="ECO:0000256" key="5">
    <source>
        <dbReference type="ARBA" id="ARBA00022475"/>
    </source>
</evidence>
<dbReference type="CDD" id="cd06261">
    <property type="entry name" value="TM_PBP2"/>
    <property type="match status" value="1"/>
</dbReference>
<comment type="similarity">
    <text evidence="3">Belongs to the binding-protein-dependent transport system permease family. HisMQ subfamily.</text>
</comment>
<dbReference type="AlphaFoldDB" id="A0A146G1Y2"/>
<evidence type="ECO:0000256" key="7">
    <source>
        <dbReference type="ARBA" id="ARBA00022970"/>
    </source>
</evidence>
<dbReference type="InterPro" id="IPR035906">
    <property type="entry name" value="MetI-like_sf"/>
</dbReference>
<organism evidence="12 13">
    <name type="scientific">Terrimicrobium sacchariphilum</name>
    <dbReference type="NCBI Taxonomy" id="690879"/>
    <lineage>
        <taxon>Bacteria</taxon>
        <taxon>Pseudomonadati</taxon>
        <taxon>Verrucomicrobiota</taxon>
        <taxon>Terrimicrobiia</taxon>
        <taxon>Terrimicrobiales</taxon>
        <taxon>Terrimicrobiaceae</taxon>
        <taxon>Terrimicrobium</taxon>
    </lineage>
</organism>
<evidence type="ECO:0000256" key="6">
    <source>
        <dbReference type="ARBA" id="ARBA00022692"/>
    </source>
</evidence>
<feature type="domain" description="ABC transmembrane type-1" evidence="11">
    <location>
        <begin position="39"/>
        <end position="227"/>
    </location>
</feature>
<comment type="subcellular location">
    <subcellularLocation>
        <location evidence="2">Cell inner membrane</location>
        <topology evidence="2">Multi-pass membrane protein</topology>
    </subcellularLocation>
    <subcellularLocation>
        <location evidence="10">Cell membrane</location>
        <topology evidence="10">Multi-pass membrane protein</topology>
    </subcellularLocation>
</comment>
<dbReference type="Gene3D" id="1.10.3720.10">
    <property type="entry name" value="MetI-like"/>
    <property type="match status" value="1"/>
</dbReference>
<gene>
    <name evidence="12" type="ORF">TSACC_265</name>
</gene>
<dbReference type="NCBIfam" id="TIGR01726">
    <property type="entry name" value="HEQRo_perm_3TM"/>
    <property type="match status" value="1"/>
</dbReference>